<dbReference type="Proteomes" id="UP000663903">
    <property type="component" value="Chromosome"/>
</dbReference>
<evidence type="ECO:0008006" key="4">
    <source>
        <dbReference type="Google" id="ProtNLM"/>
    </source>
</evidence>
<dbReference type="RefSeq" id="WP_208009149.1">
    <property type="nucleotide sequence ID" value="NZ_CP071796.1"/>
</dbReference>
<evidence type="ECO:0000313" key="2">
    <source>
        <dbReference type="EMBL" id="QTD45401.1"/>
    </source>
</evidence>
<dbReference type="EMBL" id="CP071796">
    <property type="protein sequence ID" value="QTD45401.1"/>
    <property type="molecule type" value="Genomic_DNA"/>
</dbReference>
<proteinExistence type="predicted"/>
<organism evidence="2 3">
    <name type="scientific">Ottowia testudinis</name>
    <dbReference type="NCBI Taxonomy" id="2816950"/>
    <lineage>
        <taxon>Bacteria</taxon>
        <taxon>Pseudomonadati</taxon>
        <taxon>Pseudomonadota</taxon>
        <taxon>Betaproteobacteria</taxon>
        <taxon>Burkholderiales</taxon>
        <taxon>Comamonadaceae</taxon>
        <taxon>Ottowia</taxon>
    </lineage>
</organism>
<protein>
    <recommendedName>
        <fullName evidence="4">DUF2846 domain-containing protein</fullName>
    </recommendedName>
</protein>
<evidence type="ECO:0000256" key="1">
    <source>
        <dbReference type="SAM" id="SignalP"/>
    </source>
</evidence>
<reference evidence="2" key="1">
    <citation type="submission" date="2021-03" db="EMBL/GenBank/DDBJ databases">
        <title>Ottowia sp. 27C isolated from the cloaca of a Giant Asian pond turtle (Heosemys grandis).</title>
        <authorList>
            <person name="Spergser J."/>
            <person name="Busse H.-J."/>
        </authorList>
    </citation>
    <scope>NUCLEOTIDE SEQUENCE</scope>
    <source>
        <strain evidence="2">27C</strain>
    </source>
</reference>
<feature type="chain" id="PRO_5037629788" description="DUF2846 domain-containing protein" evidence="1">
    <location>
        <begin position="21"/>
        <end position="170"/>
    </location>
</feature>
<accession>A0A975CHX6</accession>
<feature type="signal peptide" evidence="1">
    <location>
        <begin position="1"/>
        <end position="20"/>
    </location>
</feature>
<name>A0A975CHX6_9BURK</name>
<keyword evidence="3" id="KW-1185">Reference proteome</keyword>
<gene>
    <name evidence="2" type="ORF">J1M35_00255</name>
</gene>
<keyword evidence="1" id="KW-0732">Signal</keyword>
<sequence length="170" mass="17694">MTATATAALLVIGLAGCAASGSLERWQVTEPVTPTAVPRPDQPASAVRVVFFREAGSSAKAAQPINLYINGHYQASLVGSTYTEQSLCPGAHRVAVHLNDVRTRYVTKTEGAPLQVGADSIQYFRVVEDAAGNVAVQPVAASAAQGVSSLRLLQTHTLPRVVNRGCAGQG</sequence>
<dbReference type="KEGG" id="otd:J1M35_00255"/>
<dbReference type="AlphaFoldDB" id="A0A975CHX6"/>
<evidence type="ECO:0000313" key="3">
    <source>
        <dbReference type="Proteomes" id="UP000663903"/>
    </source>
</evidence>